<evidence type="ECO:0000313" key="2">
    <source>
        <dbReference type="EMBL" id="MBC5729961.1"/>
    </source>
</evidence>
<dbReference type="RefSeq" id="WP_186963093.1">
    <property type="nucleotide sequence ID" value="NZ_JACOPR010000002.1"/>
</dbReference>
<comment type="caution">
    <text evidence="2">The sequence shown here is derived from an EMBL/GenBank/DDBJ whole genome shotgun (WGS) entry which is preliminary data.</text>
</comment>
<evidence type="ECO:0008006" key="4">
    <source>
        <dbReference type="Google" id="ProtNLM"/>
    </source>
</evidence>
<reference evidence="2 3" key="1">
    <citation type="submission" date="2020-08" db="EMBL/GenBank/DDBJ databases">
        <title>Genome public.</title>
        <authorList>
            <person name="Liu C."/>
            <person name="Sun Q."/>
        </authorList>
    </citation>
    <scope>NUCLEOTIDE SEQUENCE [LARGE SCALE GENOMIC DNA]</scope>
    <source>
        <strain evidence="2 3">New-38</strain>
    </source>
</reference>
<dbReference type="EMBL" id="JACOPR010000002">
    <property type="protein sequence ID" value="MBC5729961.1"/>
    <property type="molecule type" value="Genomic_DNA"/>
</dbReference>
<dbReference type="Proteomes" id="UP000660021">
    <property type="component" value="Unassembled WGS sequence"/>
</dbReference>
<organism evidence="2 3">
    <name type="scientific">Pseudoflavonifractor hominis</name>
    <dbReference type="NCBI Taxonomy" id="2763059"/>
    <lineage>
        <taxon>Bacteria</taxon>
        <taxon>Bacillati</taxon>
        <taxon>Bacillota</taxon>
        <taxon>Clostridia</taxon>
        <taxon>Eubacteriales</taxon>
        <taxon>Oscillospiraceae</taxon>
        <taxon>Pseudoflavonifractor</taxon>
    </lineage>
</organism>
<proteinExistence type="predicted"/>
<evidence type="ECO:0000256" key="1">
    <source>
        <dbReference type="SAM" id="SignalP"/>
    </source>
</evidence>
<gene>
    <name evidence="2" type="ORF">H8S34_03835</name>
</gene>
<sequence length="132" mass="14239">MKIIKRVCALALALMMLCSAGALAAEERWDSRAEVSPSLTRSGSTLTCELHVVAMSPSDKISANISLAKQRANGGWEVLDYWTGEEATGKLYFEETYTSSEVTGGTYRLSYTVTVTSSKGSDVIEGEKESSL</sequence>
<keyword evidence="1" id="KW-0732">Signal</keyword>
<feature type="chain" id="PRO_5047366189" description="Ig-like domain-containing protein" evidence="1">
    <location>
        <begin position="25"/>
        <end position="132"/>
    </location>
</feature>
<keyword evidence="3" id="KW-1185">Reference proteome</keyword>
<accession>A0ABR7HRA0</accession>
<protein>
    <recommendedName>
        <fullName evidence="4">Ig-like domain-containing protein</fullName>
    </recommendedName>
</protein>
<evidence type="ECO:0000313" key="3">
    <source>
        <dbReference type="Proteomes" id="UP000660021"/>
    </source>
</evidence>
<feature type="signal peptide" evidence="1">
    <location>
        <begin position="1"/>
        <end position="24"/>
    </location>
</feature>
<name>A0ABR7HRA0_9FIRM</name>